<dbReference type="SUPFAM" id="SSF52743">
    <property type="entry name" value="Subtilisin-like"/>
    <property type="match status" value="1"/>
</dbReference>
<dbReference type="Gene3D" id="3.40.50.200">
    <property type="entry name" value="Peptidase S8/S53 domain"/>
    <property type="match status" value="2"/>
</dbReference>
<dbReference type="CDD" id="cd05562">
    <property type="entry name" value="Peptidases_S53_like"/>
    <property type="match status" value="1"/>
</dbReference>
<name>A0A5M6DNY4_9BACT</name>
<dbReference type="EMBL" id="VWSF01000001">
    <property type="protein sequence ID" value="KAA5549217.1"/>
    <property type="molecule type" value="Genomic_DNA"/>
</dbReference>
<evidence type="ECO:0000313" key="6">
    <source>
        <dbReference type="EMBL" id="KAA5549217.1"/>
    </source>
</evidence>
<dbReference type="CDD" id="cd00146">
    <property type="entry name" value="PKD"/>
    <property type="match status" value="1"/>
</dbReference>
<protein>
    <submittedName>
        <fullName evidence="6">T9SS type A sorting domain-containing protein</fullName>
    </submittedName>
</protein>
<dbReference type="NCBIfam" id="TIGR04183">
    <property type="entry name" value="Por_Secre_tail"/>
    <property type="match status" value="1"/>
</dbReference>
<dbReference type="Pfam" id="PF18962">
    <property type="entry name" value="Por_Secre_tail"/>
    <property type="match status" value="1"/>
</dbReference>
<evidence type="ECO:0000313" key="7">
    <source>
        <dbReference type="Proteomes" id="UP000323426"/>
    </source>
</evidence>
<evidence type="ECO:0000256" key="2">
    <source>
        <dbReference type="ARBA" id="ARBA00022801"/>
    </source>
</evidence>
<dbReference type="InterPro" id="IPR034075">
    <property type="entry name" value="Glr3161-like_dom"/>
</dbReference>
<organism evidence="6 7">
    <name type="scientific">Adhaeribacter rhizoryzae</name>
    <dbReference type="NCBI Taxonomy" id="2607907"/>
    <lineage>
        <taxon>Bacteria</taxon>
        <taxon>Pseudomonadati</taxon>
        <taxon>Bacteroidota</taxon>
        <taxon>Cytophagia</taxon>
        <taxon>Cytophagales</taxon>
        <taxon>Hymenobacteraceae</taxon>
        <taxon>Adhaeribacter</taxon>
    </lineage>
</organism>
<dbReference type="Pfam" id="PF00082">
    <property type="entry name" value="Peptidase_S8"/>
    <property type="match status" value="1"/>
</dbReference>
<dbReference type="InterPro" id="IPR036852">
    <property type="entry name" value="Peptidase_S8/S53_dom_sf"/>
</dbReference>
<dbReference type="InterPro" id="IPR023828">
    <property type="entry name" value="Peptidase_S8_Ser-AS"/>
</dbReference>
<accession>A0A5M6DNY4</accession>
<dbReference type="InterPro" id="IPR025667">
    <property type="entry name" value="SprB_repeat"/>
</dbReference>
<keyword evidence="1" id="KW-0645">Protease</keyword>
<gene>
    <name evidence="6" type="ORF">F0145_01085</name>
</gene>
<evidence type="ECO:0000256" key="3">
    <source>
        <dbReference type="ARBA" id="ARBA00022825"/>
    </source>
</evidence>
<sequence length="1007" mass="107109">MKHNLLRLTFTAFLFGLFNLQVQTGFAQTPKPSDKEKYKAAAALRDLANPPISIRSRQAPTKPQKLDLLQVEDGYVAIDAVAEGPDGQELLRQLQQLGLQKGVYYKRIVSGYFPIDKIDELENVKALNKVMPAYKLQHATGAVTTQGDAALFSDKARQQFNVTGAGSKIGIISDSYAADKAGAADGIATGDLPADVQILLDAPNETDEGRGMAELIHDVAPGAKLAFHTAVGGQATFAVGILRLAQAGCNIIVDDVIYPGEPMFQDGIIAQAVDVVVKNNITYFSAAGNNNRQSYQAAFRSSGRAIVLDSSYYGEAHDFGNGDITQTIRIPAGGTFEIPFQWDDPFYSVSGGTGARTDLDVLVFYNGVFLPELSSLEYNIGRDPLEYVGISNPFEQAIDIEIMITKFEGPNPGIMKWVDFGVSTPKEHNTKSSTIYGHANAQSAIAVGASAWFNTPSFNANVTRPVINNFSSAGGTPVIYTLTGTRLPLNNSNIRQKPEVVGPDGTNTTFFGDDITIDTDAFPNFFGTSAAAPHVAAVAALMQETRRNSLAPAAILANLISSATDMDDPLTPGFDFGFDYQTGYGFVQATKALETTRTYGCNISLTTQVIQATPNSAGAINLTVKGGTGPYTYRWNAGTTTEDLPKASPGQYIVWVTDATGCTATTTVQVGVTGTPLTLTSAHQNVSAYGAQDGSIDLSVVGGVAPYTFKWNAGVTTEDLPRVTRGLYTVWVTDAAGNSAYTAVFVSAKNDPLALHTAHNPASRFGANDGSVDLTVIGGVAPYTYRWNAGVDSEDLPRATPGLYTVTVTDATGASVTTSVYVSVKGQPLALRASHTDASAWGKPDGAIDLTIMGGLAPYKVRWNAGSEMEDLPQVTPGFYTVTVTDARGTTATLTVQVGVRGTGPVLTARQPDANLEYNSTKKTSLTAYPNPVAGQANIALTLSQDGDYSLAIYDLKGSLVKTLQQGKARAGQVVETLWEPQTGAKGLYILRLKTHQEVQNLRLMVN</sequence>
<evidence type="ECO:0000259" key="4">
    <source>
        <dbReference type="Pfam" id="PF00082"/>
    </source>
</evidence>
<comment type="caution">
    <text evidence="6">The sequence shown here is derived from an EMBL/GenBank/DDBJ whole genome shotgun (WGS) entry which is preliminary data.</text>
</comment>
<dbReference type="InterPro" id="IPR000209">
    <property type="entry name" value="Peptidase_S8/S53_dom"/>
</dbReference>
<dbReference type="Pfam" id="PF13573">
    <property type="entry name" value="SprB"/>
    <property type="match status" value="3"/>
</dbReference>
<feature type="domain" description="Peptidase S8/S53" evidence="4">
    <location>
        <begin position="430"/>
        <end position="585"/>
    </location>
</feature>
<dbReference type="PROSITE" id="PS00138">
    <property type="entry name" value="SUBTILASE_SER"/>
    <property type="match status" value="1"/>
</dbReference>
<dbReference type="AlphaFoldDB" id="A0A5M6DNY4"/>
<proteinExistence type="predicted"/>
<dbReference type="GO" id="GO:0006508">
    <property type="term" value="P:proteolysis"/>
    <property type="evidence" value="ECO:0007669"/>
    <property type="project" value="UniProtKB-KW"/>
</dbReference>
<dbReference type="RefSeq" id="WP_150086213.1">
    <property type="nucleotide sequence ID" value="NZ_VWSF01000001.1"/>
</dbReference>
<dbReference type="Proteomes" id="UP000323426">
    <property type="component" value="Unassembled WGS sequence"/>
</dbReference>
<keyword evidence="3" id="KW-0720">Serine protease</keyword>
<reference evidence="6 7" key="1">
    <citation type="submission" date="2019-09" db="EMBL/GenBank/DDBJ databases">
        <title>Genome sequence and assembly of Adhaeribacter sp.</title>
        <authorList>
            <person name="Chhetri G."/>
        </authorList>
    </citation>
    <scope>NUCLEOTIDE SEQUENCE [LARGE SCALE GENOMIC DNA]</scope>
    <source>
        <strain evidence="6 7">DK36</strain>
    </source>
</reference>
<dbReference type="GO" id="GO:0004252">
    <property type="term" value="F:serine-type endopeptidase activity"/>
    <property type="evidence" value="ECO:0007669"/>
    <property type="project" value="InterPro"/>
</dbReference>
<keyword evidence="2" id="KW-0378">Hydrolase</keyword>
<dbReference type="InterPro" id="IPR026444">
    <property type="entry name" value="Secre_tail"/>
</dbReference>
<evidence type="ECO:0000259" key="5">
    <source>
        <dbReference type="Pfam" id="PF18962"/>
    </source>
</evidence>
<feature type="domain" description="Secretion system C-terminal sorting" evidence="5">
    <location>
        <begin position="929"/>
        <end position="999"/>
    </location>
</feature>
<keyword evidence="7" id="KW-1185">Reference proteome</keyword>
<dbReference type="Gene3D" id="2.60.40.740">
    <property type="match status" value="1"/>
</dbReference>
<evidence type="ECO:0000256" key="1">
    <source>
        <dbReference type="ARBA" id="ARBA00022670"/>
    </source>
</evidence>